<feature type="region of interest" description="Disordered" evidence="1">
    <location>
        <begin position="63"/>
        <end position="108"/>
    </location>
</feature>
<protein>
    <submittedName>
        <fullName evidence="2">Uncharacterized protein</fullName>
    </submittedName>
</protein>
<proteinExistence type="predicted"/>
<comment type="caution">
    <text evidence="2">The sequence shown here is derived from an EMBL/GenBank/DDBJ whole genome shotgun (WGS) entry which is preliminary data.</text>
</comment>
<reference evidence="2 3" key="1">
    <citation type="submission" date="2023-03" db="EMBL/GenBank/DDBJ databases">
        <title>Genome insight into feeding habits of ladybird beetles.</title>
        <authorList>
            <person name="Li H.-S."/>
            <person name="Huang Y.-H."/>
            <person name="Pang H."/>
        </authorList>
    </citation>
    <scope>NUCLEOTIDE SEQUENCE [LARGE SCALE GENOMIC DNA]</scope>
    <source>
        <strain evidence="2">SYSU_2023b</strain>
        <tissue evidence="2">Whole body</tissue>
    </source>
</reference>
<evidence type="ECO:0000313" key="3">
    <source>
        <dbReference type="Proteomes" id="UP001431783"/>
    </source>
</evidence>
<feature type="compositionally biased region" description="Polar residues" evidence="1">
    <location>
        <begin position="63"/>
        <end position="80"/>
    </location>
</feature>
<evidence type="ECO:0000313" key="2">
    <source>
        <dbReference type="EMBL" id="KAK9891607.1"/>
    </source>
</evidence>
<organism evidence="2 3">
    <name type="scientific">Henosepilachna vigintioctopunctata</name>
    <dbReference type="NCBI Taxonomy" id="420089"/>
    <lineage>
        <taxon>Eukaryota</taxon>
        <taxon>Metazoa</taxon>
        <taxon>Ecdysozoa</taxon>
        <taxon>Arthropoda</taxon>
        <taxon>Hexapoda</taxon>
        <taxon>Insecta</taxon>
        <taxon>Pterygota</taxon>
        <taxon>Neoptera</taxon>
        <taxon>Endopterygota</taxon>
        <taxon>Coleoptera</taxon>
        <taxon>Polyphaga</taxon>
        <taxon>Cucujiformia</taxon>
        <taxon>Coccinelloidea</taxon>
        <taxon>Coccinellidae</taxon>
        <taxon>Epilachninae</taxon>
        <taxon>Epilachnini</taxon>
        <taxon>Henosepilachna</taxon>
    </lineage>
</organism>
<gene>
    <name evidence="2" type="ORF">WA026_015571</name>
</gene>
<feature type="region of interest" description="Disordered" evidence="1">
    <location>
        <begin position="1"/>
        <end position="47"/>
    </location>
</feature>
<feature type="compositionally biased region" description="Polar residues" evidence="1">
    <location>
        <begin position="99"/>
        <end position="108"/>
    </location>
</feature>
<keyword evidence="3" id="KW-1185">Reference proteome</keyword>
<sequence length="194" mass="21068">MKIDLEAIKTTEYVPPPEKNMNGHYSHNISHQKQTLNHGRTSGKEWENPVNERTKLHHRPAMATTSHNSVPAPTQNIQDASSRRRRPSSSAKLKPTGMDPSSRSQIPLRTVKNKTQVQKSNFTLPKNDKSKGIVYQSAAACYVGTGVPTVSSGVNNCSVGGVYGVYSETKYTFAVNGLPGNLAQASAAAAFFAR</sequence>
<name>A0AAW1VF69_9CUCU</name>
<dbReference type="EMBL" id="JARQZJ010000129">
    <property type="protein sequence ID" value="KAK9891607.1"/>
    <property type="molecule type" value="Genomic_DNA"/>
</dbReference>
<evidence type="ECO:0000256" key="1">
    <source>
        <dbReference type="SAM" id="MobiDB-lite"/>
    </source>
</evidence>
<feature type="compositionally biased region" description="Polar residues" evidence="1">
    <location>
        <begin position="23"/>
        <end position="40"/>
    </location>
</feature>
<dbReference type="AlphaFoldDB" id="A0AAW1VF69"/>
<accession>A0AAW1VF69</accession>
<dbReference type="Proteomes" id="UP001431783">
    <property type="component" value="Unassembled WGS sequence"/>
</dbReference>